<dbReference type="InterPro" id="IPR036388">
    <property type="entry name" value="WH-like_DNA-bd_sf"/>
</dbReference>
<name>A0A514Z6T4_9LACT</name>
<evidence type="ECO:0000256" key="4">
    <source>
        <dbReference type="SAM" id="MobiDB-lite"/>
    </source>
</evidence>
<dbReference type="PRINTS" id="PR00598">
    <property type="entry name" value="HTHMARR"/>
</dbReference>
<accession>A0A514Z6T4</accession>
<dbReference type="RefSeq" id="WP_142765930.1">
    <property type="nucleotide sequence ID" value="NZ_CP041356.1"/>
</dbReference>
<dbReference type="SUPFAM" id="SSF46785">
    <property type="entry name" value="Winged helix' DNA-binding domain"/>
    <property type="match status" value="1"/>
</dbReference>
<feature type="domain" description="HTH marR-type" evidence="5">
    <location>
        <begin position="13"/>
        <end position="144"/>
    </location>
</feature>
<proteinExistence type="predicted"/>
<evidence type="ECO:0000256" key="1">
    <source>
        <dbReference type="ARBA" id="ARBA00023015"/>
    </source>
</evidence>
<keyword evidence="2" id="KW-0238">DNA-binding</keyword>
<dbReference type="PANTHER" id="PTHR42756">
    <property type="entry name" value="TRANSCRIPTIONAL REGULATOR, MARR"/>
    <property type="match status" value="1"/>
</dbReference>
<dbReference type="PROSITE" id="PS01117">
    <property type="entry name" value="HTH_MARR_1"/>
    <property type="match status" value="1"/>
</dbReference>
<dbReference type="Proteomes" id="UP000315128">
    <property type="component" value="Chromosome"/>
</dbReference>
<keyword evidence="3" id="KW-0804">Transcription</keyword>
<dbReference type="KEGG" id="lack:FLP15_02955"/>
<reference evidence="6 7" key="1">
    <citation type="submission" date="2019-07" db="EMBL/GenBank/DDBJ databases">
        <title>Genome sequencing of KACC 19320.</title>
        <authorList>
            <person name="Heo J."/>
            <person name="Kim S.-J."/>
            <person name="Kim J.-S."/>
            <person name="Hong S.-B."/>
            <person name="Kwon S.-W."/>
        </authorList>
    </citation>
    <scope>NUCLEOTIDE SEQUENCE [LARGE SCALE GENOMIC DNA]</scope>
    <source>
        <strain evidence="6 7">KACC 19320</strain>
    </source>
</reference>
<dbReference type="PANTHER" id="PTHR42756:SF1">
    <property type="entry name" value="TRANSCRIPTIONAL REPRESSOR OF EMRAB OPERON"/>
    <property type="match status" value="1"/>
</dbReference>
<dbReference type="EMBL" id="CP041356">
    <property type="protein sequence ID" value="QDK70315.1"/>
    <property type="molecule type" value="Genomic_DNA"/>
</dbReference>
<sequence>MNRVEERNLTKNFMEYTQLMYWVVRKKMSFRKQVGTRLNRMVGQGQILGILEEESPISQRDLVARLDMKPQSASEIIRKLEKKGLISRWQSPEDKRVYIVSLTPAGEKEIEQFDEFIDVSPILLEGLDDDEKLELMRLIQKMRTSLDAQVEKEGGKLRGQYQRFARNPKEAE</sequence>
<organism evidence="6 7">
    <name type="scientific">Lactococcus protaetiae</name>
    <dbReference type="NCBI Taxonomy" id="2592653"/>
    <lineage>
        <taxon>Bacteria</taxon>
        <taxon>Bacillati</taxon>
        <taxon>Bacillota</taxon>
        <taxon>Bacilli</taxon>
        <taxon>Lactobacillales</taxon>
        <taxon>Streptococcaceae</taxon>
        <taxon>Lactococcus</taxon>
    </lineage>
</organism>
<gene>
    <name evidence="6" type="ORF">FLP15_02955</name>
</gene>
<dbReference type="OrthoDB" id="9799747at2"/>
<evidence type="ECO:0000313" key="7">
    <source>
        <dbReference type="Proteomes" id="UP000315128"/>
    </source>
</evidence>
<protein>
    <submittedName>
        <fullName evidence="6">MarR family transcriptional regulator</fullName>
    </submittedName>
</protein>
<dbReference type="PROSITE" id="PS50995">
    <property type="entry name" value="HTH_MARR_2"/>
    <property type="match status" value="1"/>
</dbReference>
<evidence type="ECO:0000256" key="2">
    <source>
        <dbReference type="ARBA" id="ARBA00023125"/>
    </source>
</evidence>
<evidence type="ECO:0000256" key="3">
    <source>
        <dbReference type="ARBA" id="ARBA00023163"/>
    </source>
</evidence>
<dbReference type="InterPro" id="IPR036390">
    <property type="entry name" value="WH_DNA-bd_sf"/>
</dbReference>
<feature type="region of interest" description="Disordered" evidence="4">
    <location>
        <begin position="149"/>
        <end position="172"/>
    </location>
</feature>
<dbReference type="AlphaFoldDB" id="A0A514Z6T4"/>
<evidence type="ECO:0000313" key="6">
    <source>
        <dbReference type="EMBL" id="QDK70315.1"/>
    </source>
</evidence>
<dbReference type="GO" id="GO:0003700">
    <property type="term" value="F:DNA-binding transcription factor activity"/>
    <property type="evidence" value="ECO:0007669"/>
    <property type="project" value="InterPro"/>
</dbReference>
<keyword evidence="1" id="KW-0805">Transcription regulation</keyword>
<dbReference type="InterPro" id="IPR000835">
    <property type="entry name" value="HTH_MarR-typ"/>
</dbReference>
<dbReference type="Pfam" id="PF01047">
    <property type="entry name" value="MarR"/>
    <property type="match status" value="1"/>
</dbReference>
<dbReference type="GO" id="GO:0003677">
    <property type="term" value="F:DNA binding"/>
    <property type="evidence" value="ECO:0007669"/>
    <property type="project" value="UniProtKB-KW"/>
</dbReference>
<dbReference type="InterPro" id="IPR023187">
    <property type="entry name" value="Tscrpt_reg_MarR-type_CS"/>
</dbReference>
<evidence type="ECO:0000259" key="5">
    <source>
        <dbReference type="PROSITE" id="PS50995"/>
    </source>
</evidence>
<keyword evidence="7" id="KW-1185">Reference proteome</keyword>
<dbReference type="SMART" id="SM00347">
    <property type="entry name" value="HTH_MARR"/>
    <property type="match status" value="1"/>
</dbReference>
<dbReference type="Gene3D" id="1.10.10.10">
    <property type="entry name" value="Winged helix-like DNA-binding domain superfamily/Winged helix DNA-binding domain"/>
    <property type="match status" value="1"/>
</dbReference>